<feature type="region of interest" description="Disordered" evidence="10">
    <location>
        <begin position="64"/>
        <end position="131"/>
    </location>
</feature>
<name>H3D5V6_TETNG</name>
<keyword evidence="6" id="KW-0804">Transcription</keyword>
<dbReference type="GO" id="GO:0005634">
    <property type="term" value="C:nucleus"/>
    <property type="evidence" value="ECO:0007669"/>
    <property type="project" value="UniProtKB-SubCell"/>
</dbReference>
<comment type="similarity">
    <text evidence="8">Belongs to the FOXJ1 family.</text>
</comment>
<proteinExistence type="inferred from homology"/>
<dbReference type="Pfam" id="PF00250">
    <property type="entry name" value="Forkhead"/>
    <property type="match status" value="1"/>
</dbReference>
<dbReference type="InterPro" id="IPR036388">
    <property type="entry name" value="WH-like_DNA-bd_sf"/>
</dbReference>
<reference evidence="12" key="3">
    <citation type="submission" date="2025-09" db="UniProtKB">
        <authorList>
            <consortium name="Ensembl"/>
        </authorList>
    </citation>
    <scope>IDENTIFICATION</scope>
</reference>
<sequence>MPFLTSPDKFQEKWLAAFPEDQHAGSDPALTDDSLTSLHWLQNFSILSADPEHLHLKRLCFPGGGSDSPSSPPAADPATKGMPRYLGSPVTSGSDSSASPRFSSCARPGSGYPQMPTQSSPPEEVDYKSNPKVKPPYSYASLICMAMQASQQPKVTLSTIYNWITENFCYYRHAEPSWQQNSIRHNLSLNKCFKKVPRQKNEPGKGGFWQIDPQYADMFVNGIFKRRRTSSNQYSTSSTSRPSKLVQGYQGTLHGSSYQPAGCKQKHLSHHKNHSKAMRMSDSPLLAREAHKADILKGDFDLASVFDDVLGGTYSNFEDLDINTALSALGCEMEVSVQGHAHQSYGYMDLSATSMDCVAGVGELHMPQQLDQVLQSHLPQFDEASAMFLEQPEEAVLHPWEEIKEEPQEIPLTLDQGFGLCEGFFTEMQAWE</sequence>
<accession>H3D5V6</accession>
<dbReference type="Gene3D" id="1.10.10.10">
    <property type="entry name" value="Winged helix-like DNA-binding domain superfamily/Winged helix DNA-binding domain"/>
    <property type="match status" value="1"/>
</dbReference>
<keyword evidence="4 9" id="KW-0238">DNA-binding</keyword>
<keyword evidence="2" id="KW-0970">Cilium biogenesis/degradation</keyword>
<dbReference type="PANTHER" id="PTHR46805:SF3">
    <property type="entry name" value="FORKHEAD BOX PROTEIN J1-B"/>
    <property type="match status" value="1"/>
</dbReference>
<evidence type="ECO:0000256" key="10">
    <source>
        <dbReference type="SAM" id="MobiDB-lite"/>
    </source>
</evidence>
<evidence type="ECO:0000256" key="5">
    <source>
        <dbReference type="ARBA" id="ARBA00023159"/>
    </source>
</evidence>
<feature type="compositionally biased region" description="Polar residues" evidence="10">
    <location>
        <begin position="89"/>
        <end position="102"/>
    </location>
</feature>
<evidence type="ECO:0000256" key="4">
    <source>
        <dbReference type="ARBA" id="ARBA00023125"/>
    </source>
</evidence>
<dbReference type="GO" id="GO:0044458">
    <property type="term" value="P:motile cilium assembly"/>
    <property type="evidence" value="ECO:0007669"/>
    <property type="project" value="Ensembl"/>
</dbReference>
<dbReference type="PROSITE" id="PS00657">
    <property type="entry name" value="FORK_HEAD_1"/>
    <property type="match status" value="1"/>
</dbReference>
<evidence type="ECO:0000256" key="8">
    <source>
        <dbReference type="ARBA" id="ARBA00034770"/>
    </source>
</evidence>
<dbReference type="GO" id="GO:0000978">
    <property type="term" value="F:RNA polymerase II cis-regulatory region sequence-specific DNA binding"/>
    <property type="evidence" value="ECO:0007669"/>
    <property type="project" value="TreeGrafter"/>
</dbReference>
<keyword evidence="13" id="KW-1185">Reference proteome</keyword>
<evidence type="ECO:0000256" key="6">
    <source>
        <dbReference type="ARBA" id="ARBA00023163"/>
    </source>
</evidence>
<reference evidence="13" key="1">
    <citation type="journal article" date="2004" name="Nature">
        <title>Genome duplication in the teleost fish Tetraodon nigroviridis reveals the early vertebrate proto-karyotype.</title>
        <authorList>
            <person name="Jaillon O."/>
            <person name="Aury J.-M."/>
            <person name="Brunet F."/>
            <person name="Petit J.-L."/>
            <person name="Stange-Thomann N."/>
            <person name="Mauceli E."/>
            <person name="Bouneau L."/>
            <person name="Fischer C."/>
            <person name="Ozouf-Costaz C."/>
            <person name="Bernot A."/>
            <person name="Nicaud S."/>
            <person name="Jaffe D."/>
            <person name="Fisher S."/>
            <person name="Lutfalla G."/>
            <person name="Dossat C."/>
            <person name="Segurens B."/>
            <person name="Dasilva C."/>
            <person name="Salanoubat M."/>
            <person name="Levy M."/>
            <person name="Boudet N."/>
            <person name="Castellano S."/>
            <person name="Anthouard V."/>
            <person name="Jubin C."/>
            <person name="Castelli V."/>
            <person name="Katinka M."/>
            <person name="Vacherie B."/>
            <person name="Biemont C."/>
            <person name="Skalli Z."/>
            <person name="Cattolico L."/>
            <person name="Poulain J."/>
            <person name="De Berardinis V."/>
            <person name="Cruaud C."/>
            <person name="Duprat S."/>
            <person name="Brottier P."/>
            <person name="Coutanceau J.-P."/>
            <person name="Gouzy J."/>
            <person name="Parra G."/>
            <person name="Lardier G."/>
            <person name="Chapple C."/>
            <person name="McKernan K.J."/>
            <person name="McEwan P."/>
            <person name="Bosak S."/>
            <person name="Kellis M."/>
            <person name="Volff J.-N."/>
            <person name="Guigo R."/>
            <person name="Zody M.C."/>
            <person name="Mesirov J."/>
            <person name="Lindblad-Toh K."/>
            <person name="Birren B."/>
            <person name="Nusbaum C."/>
            <person name="Kahn D."/>
            <person name="Robinson-Rechavi M."/>
            <person name="Laudet V."/>
            <person name="Schachter V."/>
            <person name="Quetier F."/>
            <person name="Saurin W."/>
            <person name="Scarpelli C."/>
            <person name="Wincker P."/>
            <person name="Lander E.S."/>
            <person name="Weissenbach J."/>
            <person name="Roest Crollius H."/>
        </authorList>
    </citation>
    <scope>NUCLEOTIDE SEQUENCE [LARGE SCALE GENOMIC DNA]</scope>
</reference>
<dbReference type="AlphaFoldDB" id="H3D5V6"/>
<feature type="domain" description="Fork-head" evidence="11">
    <location>
        <begin position="134"/>
        <end position="229"/>
    </location>
</feature>
<dbReference type="GO" id="GO:0000981">
    <property type="term" value="F:DNA-binding transcription factor activity, RNA polymerase II-specific"/>
    <property type="evidence" value="ECO:0007669"/>
    <property type="project" value="TreeGrafter"/>
</dbReference>
<evidence type="ECO:0000313" key="12">
    <source>
        <dbReference type="Ensembl" id="ENSTNIP00000015896.1"/>
    </source>
</evidence>
<dbReference type="GO" id="GO:0003146">
    <property type="term" value="P:heart jogging"/>
    <property type="evidence" value="ECO:0007669"/>
    <property type="project" value="Ensembl"/>
</dbReference>
<dbReference type="FunCoup" id="H3D5V6">
    <property type="interactions" value="1"/>
</dbReference>
<dbReference type="STRING" id="99883.ENSTNIP00000015896"/>
<reference evidence="12" key="2">
    <citation type="submission" date="2025-08" db="UniProtKB">
        <authorList>
            <consortium name="Ensembl"/>
        </authorList>
    </citation>
    <scope>IDENTIFICATION</scope>
</reference>
<feature type="DNA-binding region" description="Fork-head" evidence="9">
    <location>
        <begin position="134"/>
        <end position="229"/>
    </location>
</feature>
<dbReference type="FunFam" id="1.10.10.10:FF:000030">
    <property type="entry name" value="Forkhead box protein K2"/>
    <property type="match status" value="1"/>
</dbReference>
<dbReference type="PANTHER" id="PTHR46805">
    <property type="entry name" value="FORKHEAD BOX PROTEIN J1"/>
    <property type="match status" value="1"/>
</dbReference>
<dbReference type="GO" id="GO:0001947">
    <property type="term" value="P:heart looping"/>
    <property type="evidence" value="ECO:0007669"/>
    <property type="project" value="Ensembl"/>
</dbReference>
<dbReference type="Proteomes" id="UP000007303">
    <property type="component" value="Unassembled WGS sequence"/>
</dbReference>
<keyword evidence="3" id="KW-0805">Transcription regulation</keyword>
<comment type="subcellular location">
    <subcellularLocation>
        <location evidence="1 9">Nucleus</location>
    </subcellularLocation>
</comment>
<dbReference type="SUPFAM" id="SSF46785">
    <property type="entry name" value="Winged helix' DNA-binding domain"/>
    <property type="match status" value="1"/>
</dbReference>
<dbReference type="InterPro" id="IPR047513">
    <property type="entry name" value="FOXJ1"/>
</dbReference>
<evidence type="ECO:0000313" key="13">
    <source>
        <dbReference type="Proteomes" id="UP000007303"/>
    </source>
</evidence>
<organism evidence="12 13">
    <name type="scientific">Tetraodon nigroviridis</name>
    <name type="common">Spotted green pufferfish</name>
    <name type="synonym">Chelonodon nigroviridis</name>
    <dbReference type="NCBI Taxonomy" id="99883"/>
    <lineage>
        <taxon>Eukaryota</taxon>
        <taxon>Metazoa</taxon>
        <taxon>Chordata</taxon>
        <taxon>Craniata</taxon>
        <taxon>Vertebrata</taxon>
        <taxon>Euteleostomi</taxon>
        <taxon>Actinopterygii</taxon>
        <taxon>Neopterygii</taxon>
        <taxon>Teleostei</taxon>
        <taxon>Neoteleostei</taxon>
        <taxon>Acanthomorphata</taxon>
        <taxon>Eupercaria</taxon>
        <taxon>Tetraodontiformes</taxon>
        <taxon>Tetradontoidea</taxon>
        <taxon>Tetraodontidae</taxon>
        <taxon>Tetraodon</taxon>
    </lineage>
</organism>
<evidence type="ECO:0000256" key="3">
    <source>
        <dbReference type="ARBA" id="ARBA00023015"/>
    </source>
</evidence>
<dbReference type="InterPro" id="IPR036390">
    <property type="entry name" value="WH_DNA-bd_sf"/>
</dbReference>
<keyword evidence="7 9" id="KW-0539">Nucleus</keyword>
<dbReference type="InterPro" id="IPR047512">
    <property type="entry name" value="FH_FOXJ1"/>
</dbReference>
<keyword evidence="5" id="KW-0010">Activator</keyword>
<evidence type="ECO:0000256" key="2">
    <source>
        <dbReference type="ARBA" id="ARBA00022794"/>
    </source>
</evidence>
<dbReference type="SMART" id="SM00339">
    <property type="entry name" value="FH"/>
    <property type="match status" value="1"/>
</dbReference>
<dbReference type="OMA" id="HQSYGYM"/>
<dbReference type="Ensembl" id="ENSTNIT00000016106.1">
    <property type="protein sequence ID" value="ENSTNIP00000015896.1"/>
    <property type="gene ID" value="ENSTNIG00000012916.1"/>
</dbReference>
<evidence type="ECO:0000256" key="9">
    <source>
        <dbReference type="PROSITE-ProRule" id="PRU00089"/>
    </source>
</evidence>
<dbReference type="InterPro" id="IPR018122">
    <property type="entry name" value="TF_fork_head_CS_1"/>
</dbReference>
<dbReference type="GeneTree" id="ENSGT00940000164514"/>
<dbReference type="CDD" id="cd20023">
    <property type="entry name" value="FH_FOXJ1"/>
    <property type="match status" value="1"/>
</dbReference>
<evidence type="ECO:0000259" key="11">
    <source>
        <dbReference type="PROSITE" id="PS50039"/>
    </source>
</evidence>
<dbReference type="GO" id="GO:0060088">
    <property type="term" value="P:auditory receptor cell stereocilium organization"/>
    <property type="evidence" value="ECO:0007669"/>
    <property type="project" value="Ensembl"/>
</dbReference>
<dbReference type="PROSITE" id="PS50039">
    <property type="entry name" value="FORK_HEAD_3"/>
    <property type="match status" value="1"/>
</dbReference>
<dbReference type="InParanoid" id="H3D5V6"/>
<protein>
    <submittedName>
        <fullName evidence="12">Forkhead box J1b</fullName>
    </submittedName>
</protein>
<evidence type="ECO:0000256" key="7">
    <source>
        <dbReference type="ARBA" id="ARBA00023242"/>
    </source>
</evidence>
<dbReference type="PRINTS" id="PR00053">
    <property type="entry name" value="FORKHEAD"/>
</dbReference>
<dbReference type="InterPro" id="IPR001766">
    <property type="entry name" value="Fork_head_dom"/>
</dbReference>
<evidence type="ECO:0000256" key="1">
    <source>
        <dbReference type="ARBA" id="ARBA00004123"/>
    </source>
</evidence>